<evidence type="ECO:0000256" key="2">
    <source>
        <dbReference type="ARBA" id="ARBA00023235"/>
    </source>
</evidence>
<dbReference type="EMBL" id="JBHTJM010000002">
    <property type="protein sequence ID" value="MFD0962806.1"/>
    <property type="molecule type" value="Genomic_DNA"/>
</dbReference>
<dbReference type="SUPFAM" id="SSF55120">
    <property type="entry name" value="Pseudouridine synthase"/>
    <property type="match status" value="1"/>
</dbReference>
<dbReference type="InterPro" id="IPR018496">
    <property type="entry name" value="PsdUridine_synth_RsuA/RluB_CS"/>
</dbReference>
<dbReference type="InterPro" id="IPR020094">
    <property type="entry name" value="TruA/RsuA/RluB/E/F_N"/>
</dbReference>
<evidence type="ECO:0000256" key="1">
    <source>
        <dbReference type="ARBA" id="ARBA00008348"/>
    </source>
</evidence>
<feature type="domain" description="Pseudouridine synthase RsuA/RluA-like" evidence="4">
    <location>
        <begin position="4"/>
        <end position="156"/>
    </location>
</feature>
<dbReference type="Gene3D" id="3.30.70.1560">
    <property type="entry name" value="Alpha-L RNA-binding motif"/>
    <property type="match status" value="1"/>
</dbReference>
<sequence length="194" mass="22281">MSNTYIIYKPFNMLSQFTKEAEHHNTLADLEFDFPKDVYPVGRLDSDSEGLLILTNDKSLNQKLLNPKNKKPKIYWVFVEGIPSEESLKKFRNGLTISIKGKKHQTDRAKVKKLKEVSLLPIRVPNIITYSHKEYCWLQVTLTEGKYRQVRKMCAAIGHPVLRLVRVGIANYTLGKGKLKKLQPGSVKELTIKI</sequence>
<evidence type="ECO:0000259" key="4">
    <source>
        <dbReference type="Pfam" id="PF00849"/>
    </source>
</evidence>
<dbReference type="Proteomes" id="UP001596997">
    <property type="component" value="Unassembled WGS sequence"/>
</dbReference>
<dbReference type="PROSITE" id="PS01149">
    <property type="entry name" value="PSI_RSU"/>
    <property type="match status" value="1"/>
</dbReference>
<proteinExistence type="inferred from homology"/>
<name>A0ABW3HYZ3_9FLAO</name>
<dbReference type="InterPro" id="IPR050343">
    <property type="entry name" value="RsuA_PseudoU_synthase"/>
</dbReference>
<protein>
    <recommendedName>
        <fullName evidence="3">Pseudouridine synthase</fullName>
        <ecNumber evidence="3">5.4.99.-</ecNumber>
    </recommendedName>
</protein>
<dbReference type="NCBIfam" id="TIGR00093">
    <property type="entry name" value="pseudouridine synthase"/>
    <property type="match status" value="1"/>
</dbReference>
<dbReference type="Pfam" id="PF00849">
    <property type="entry name" value="PseudoU_synth_2"/>
    <property type="match status" value="1"/>
</dbReference>
<reference evidence="6" key="1">
    <citation type="journal article" date="2019" name="Int. J. Syst. Evol. Microbiol.">
        <title>The Global Catalogue of Microorganisms (GCM) 10K type strain sequencing project: providing services to taxonomists for standard genome sequencing and annotation.</title>
        <authorList>
            <consortium name="The Broad Institute Genomics Platform"/>
            <consortium name="The Broad Institute Genome Sequencing Center for Infectious Disease"/>
            <person name="Wu L."/>
            <person name="Ma J."/>
        </authorList>
    </citation>
    <scope>NUCLEOTIDE SEQUENCE [LARGE SCALE GENOMIC DNA]</scope>
    <source>
        <strain evidence="6">CCUG 62114</strain>
    </source>
</reference>
<keyword evidence="2 3" id="KW-0413">Isomerase</keyword>
<dbReference type="InterPro" id="IPR020103">
    <property type="entry name" value="PsdUridine_synth_cat_dom_sf"/>
</dbReference>
<organism evidence="5 6">
    <name type="scientific">Pseudofulvibacter geojedonensis</name>
    <dbReference type="NCBI Taxonomy" id="1123758"/>
    <lineage>
        <taxon>Bacteria</taxon>
        <taxon>Pseudomonadati</taxon>
        <taxon>Bacteroidota</taxon>
        <taxon>Flavobacteriia</taxon>
        <taxon>Flavobacteriales</taxon>
        <taxon>Flavobacteriaceae</taxon>
        <taxon>Pseudofulvibacter</taxon>
    </lineage>
</organism>
<evidence type="ECO:0000313" key="6">
    <source>
        <dbReference type="Proteomes" id="UP001596997"/>
    </source>
</evidence>
<evidence type="ECO:0000256" key="3">
    <source>
        <dbReference type="RuleBase" id="RU003887"/>
    </source>
</evidence>
<dbReference type="EC" id="5.4.99.-" evidence="3"/>
<comment type="similarity">
    <text evidence="1 3">Belongs to the pseudouridine synthase RsuA family.</text>
</comment>
<dbReference type="InterPro" id="IPR006145">
    <property type="entry name" value="PsdUridine_synth_RsuA/RluA"/>
</dbReference>
<dbReference type="InterPro" id="IPR042092">
    <property type="entry name" value="PsdUridine_s_RsuA/RluB/E/F_cat"/>
</dbReference>
<comment type="caution">
    <text evidence="5">The sequence shown here is derived from an EMBL/GenBank/DDBJ whole genome shotgun (WGS) entry which is preliminary data.</text>
</comment>
<dbReference type="PANTHER" id="PTHR47683:SF2">
    <property type="entry name" value="RNA-BINDING S4 DOMAIN-CONTAINING PROTEIN"/>
    <property type="match status" value="1"/>
</dbReference>
<dbReference type="InterPro" id="IPR000748">
    <property type="entry name" value="PsdUridine_synth_RsuA/RluB/E/F"/>
</dbReference>
<gene>
    <name evidence="5" type="ORF">ACFQ1O_02165</name>
</gene>
<evidence type="ECO:0000313" key="5">
    <source>
        <dbReference type="EMBL" id="MFD0962806.1"/>
    </source>
</evidence>
<dbReference type="Gene3D" id="3.30.70.580">
    <property type="entry name" value="Pseudouridine synthase I, catalytic domain, N-terminal subdomain"/>
    <property type="match status" value="1"/>
</dbReference>
<dbReference type="PANTHER" id="PTHR47683">
    <property type="entry name" value="PSEUDOURIDINE SYNTHASE FAMILY PROTEIN-RELATED"/>
    <property type="match status" value="1"/>
</dbReference>
<dbReference type="RefSeq" id="WP_377712840.1">
    <property type="nucleotide sequence ID" value="NZ_JBHTJM010000002.1"/>
</dbReference>
<accession>A0ABW3HYZ3</accession>
<keyword evidence="6" id="KW-1185">Reference proteome</keyword>